<organism evidence="1 2">
    <name type="scientific">Brenneria goodwinii</name>
    <dbReference type="NCBI Taxonomy" id="1109412"/>
    <lineage>
        <taxon>Bacteria</taxon>
        <taxon>Pseudomonadati</taxon>
        <taxon>Pseudomonadota</taxon>
        <taxon>Gammaproteobacteria</taxon>
        <taxon>Enterobacterales</taxon>
        <taxon>Pectobacteriaceae</taxon>
        <taxon>Brenneria</taxon>
    </lineage>
</organism>
<evidence type="ECO:0000313" key="2">
    <source>
        <dbReference type="Proteomes" id="UP000044377"/>
    </source>
</evidence>
<evidence type="ECO:0000313" key="1">
    <source>
        <dbReference type="EMBL" id="CPR19457.1"/>
    </source>
</evidence>
<proteinExistence type="predicted"/>
<reference evidence="2" key="1">
    <citation type="submission" date="2015-01" db="EMBL/GenBank/DDBJ databases">
        <authorList>
            <person name="Paterson Steve"/>
        </authorList>
    </citation>
    <scope>NUCLEOTIDE SEQUENCE [LARGE SCALE GENOMIC DNA]</scope>
    <source>
        <strain evidence="2">OBR1</strain>
    </source>
</reference>
<sequence>MGKMGFDDKKLPGEVFNVASATIRKDGGQGRHAIKNFREKF</sequence>
<gene>
    <name evidence="1" type="ORF">BN1221_03769</name>
</gene>
<dbReference type="AlphaFoldDB" id="A0A0G4K005"/>
<protein>
    <submittedName>
        <fullName evidence="1">Uncharacterized protein</fullName>
    </submittedName>
</protein>
<accession>A0A0G4K005</accession>
<dbReference type="Proteomes" id="UP000044377">
    <property type="component" value="Unassembled WGS sequence"/>
</dbReference>
<name>A0A0G4K005_9GAMM</name>
<keyword evidence="2" id="KW-1185">Reference proteome</keyword>
<dbReference type="EMBL" id="CGIG01000001">
    <property type="protein sequence ID" value="CPR19457.1"/>
    <property type="molecule type" value="Genomic_DNA"/>
</dbReference>